<reference evidence="2 3" key="1">
    <citation type="submission" date="2021-08" db="EMBL/GenBank/DDBJ databases">
        <title>Thermococcus onnuriiensis IOH2.</title>
        <authorList>
            <person name="Park Y.-J."/>
        </authorList>
    </citation>
    <scope>NUCLEOTIDE SEQUENCE [LARGE SCALE GENOMIC DNA]</scope>
    <source>
        <strain evidence="2 3">IOH2</strain>
    </source>
</reference>
<gene>
    <name evidence="2" type="ORF">K1720_03070</name>
</gene>
<keyword evidence="3" id="KW-1185">Reference proteome</keyword>
<dbReference type="RefSeq" id="WP_251949822.1">
    <property type="nucleotide sequence ID" value="NZ_CP080572.1"/>
</dbReference>
<organism evidence="2 3">
    <name type="scientific">Thermococcus argininiproducens</name>
    <dbReference type="NCBI Taxonomy" id="2866384"/>
    <lineage>
        <taxon>Archaea</taxon>
        <taxon>Methanobacteriati</taxon>
        <taxon>Methanobacteriota</taxon>
        <taxon>Thermococci</taxon>
        <taxon>Thermococcales</taxon>
        <taxon>Thermococcaceae</taxon>
        <taxon>Thermococcus</taxon>
    </lineage>
</organism>
<feature type="transmembrane region" description="Helical" evidence="1">
    <location>
        <begin position="98"/>
        <end position="118"/>
    </location>
</feature>
<dbReference type="AlphaFoldDB" id="A0A9E7SCU8"/>
<feature type="transmembrane region" description="Helical" evidence="1">
    <location>
        <begin position="65"/>
        <end position="86"/>
    </location>
</feature>
<proteinExistence type="predicted"/>
<dbReference type="Proteomes" id="UP001056425">
    <property type="component" value="Chromosome"/>
</dbReference>
<dbReference type="GeneID" id="72777293"/>
<feature type="transmembrane region" description="Helical" evidence="1">
    <location>
        <begin position="35"/>
        <end position="53"/>
    </location>
</feature>
<feature type="transmembrane region" description="Helical" evidence="1">
    <location>
        <begin position="130"/>
        <end position="147"/>
    </location>
</feature>
<protein>
    <submittedName>
        <fullName evidence="2">Uncharacterized protein</fullName>
    </submittedName>
</protein>
<keyword evidence="1" id="KW-0472">Membrane</keyword>
<keyword evidence="1" id="KW-1133">Transmembrane helix</keyword>
<keyword evidence="1" id="KW-0812">Transmembrane</keyword>
<evidence type="ECO:0000256" key="1">
    <source>
        <dbReference type="SAM" id="Phobius"/>
    </source>
</evidence>
<evidence type="ECO:0000313" key="2">
    <source>
        <dbReference type="EMBL" id="USH00459.1"/>
    </source>
</evidence>
<dbReference type="KEGG" id="thei:K1720_03070"/>
<accession>A0A9E7SCU8</accession>
<name>A0A9E7SCU8_9EURY</name>
<feature type="transmembrane region" description="Helical" evidence="1">
    <location>
        <begin position="6"/>
        <end position="28"/>
    </location>
</feature>
<evidence type="ECO:0000313" key="3">
    <source>
        <dbReference type="Proteomes" id="UP001056425"/>
    </source>
</evidence>
<dbReference type="EMBL" id="CP080572">
    <property type="protein sequence ID" value="USH00459.1"/>
    <property type="molecule type" value="Genomic_DNA"/>
</dbReference>
<sequence length="161" mass="18329">MIWGIIAFISGLVLRSKAIVLIPVIYFLARKNKDLGLIAYFFYAVALMGDVFVKDIISFEALKVIFLGAFPALMVLREVLIGVEFKESYKLERSRLEFFLDVKAFLFVLIVVGLMVAVKIKYEYLYTTENQVAVAAGLALLFLLLTLREDVKRVGMFERKS</sequence>